<comment type="caution">
    <text evidence="1">The sequence shown here is derived from an EMBL/GenBank/DDBJ whole genome shotgun (WGS) entry which is preliminary data.</text>
</comment>
<gene>
    <name evidence="1" type="ORF">SADUNF_Sadunf07G0083300</name>
</gene>
<accession>A0A835MZ81</accession>
<proteinExistence type="predicted"/>
<dbReference type="EMBL" id="JADGMS010000007">
    <property type="protein sequence ID" value="KAF9678891.1"/>
    <property type="molecule type" value="Genomic_DNA"/>
</dbReference>
<sequence>MIAVKVGRWRVRMSRVIYCISAAVVLLKTVLALSPVNSHARSSTNDHVRCSVLDFHGARTQGVMMIFEVFFRLPDHLPKSLRRYDPLHCTPRARNQGFSKKDFEGLAFPNTLAGGPPTIAGEEILKNTWHVKMG</sequence>
<dbReference type="AlphaFoldDB" id="A0A835MZ81"/>
<evidence type="ECO:0000313" key="1">
    <source>
        <dbReference type="EMBL" id="KAF9678891.1"/>
    </source>
</evidence>
<protein>
    <submittedName>
        <fullName evidence="1">Uncharacterized protein</fullName>
    </submittedName>
</protein>
<organism evidence="1 2">
    <name type="scientific">Salix dunnii</name>
    <dbReference type="NCBI Taxonomy" id="1413687"/>
    <lineage>
        <taxon>Eukaryota</taxon>
        <taxon>Viridiplantae</taxon>
        <taxon>Streptophyta</taxon>
        <taxon>Embryophyta</taxon>
        <taxon>Tracheophyta</taxon>
        <taxon>Spermatophyta</taxon>
        <taxon>Magnoliopsida</taxon>
        <taxon>eudicotyledons</taxon>
        <taxon>Gunneridae</taxon>
        <taxon>Pentapetalae</taxon>
        <taxon>rosids</taxon>
        <taxon>fabids</taxon>
        <taxon>Malpighiales</taxon>
        <taxon>Salicaceae</taxon>
        <taxon>Saliceae</taxon>
        <taxon>Salix</taxon>
    </lineage>
</organism>
<dbReference type="OrthoDB" id="66620at2759"/>
<evidence type="ECO:0000313" key="2">
    <source>
        <dbReference type="Proteomes" id="UP000657918"/>
    </source>
</evidence>
<reference evidence="1 2" key="1">
    <citation type="submission" date="2020-10" db="EMBL/GenBank/DDBJ databases">
        <title>Plant Genome Project.</title>
        <authorList>
            <person name="Zhang R.-G."/>
        </authorList>
    </citation>
    <scope>NUCLEOTIDE SEQUENCE [LARGE SCALE GENOMIC DNA]</scope>
    <source>
        <strain evidence="1">FAFU-HL-1</strain>
        <tissue evidence="1">Leaf</tissue>
    </source>
</reference>
<name>A0A835MZ81_9ROSI</name>
<keyword evidence="2" id="KW-1185">Reference proteome</keyword>
<dbReference type="Proteomes" id="UP000657918">
    <property type="component" value="Unassembled WGS sequence"/>
</dbReference>